<dbReference type="Proteomes" id="UP000240760">
    <property type="component" value="Unassembled WGS sequence"/>
</dbReference>
<evidence type="ECO:0000313" key="3">
    <source>
        <dbReference type="Proteomes" id="UP000240760"/>
    </source>
</evidence>
<organism evidence="2 3">
    <name type="scientific">Trichoderma longibrachiatum ATCC 18648</name>
    <dbReference type="NCBI Taxonomy" id="983965"/>
    <lineage>
        <taxon>Eukaryota</taxon>
        <taxon>Fungi</taxon>
        <taxon>Dikarya</taxon>
        <taxon>Ascomycota</taxon>
        <taxon>Pezizomycotina</taxon>
        <taxon>Sordariomycetes</taxon>
        <taxon>Hypocreomycetidae</taxon>
        <taxon>Hypocreales</taxon>
        <taxon>Hypocreaceae</taxon>
        <taxon>Trichoderma</taxon>
    </lineage>
</organism>
<reference evidence="2 3" key="1">
    <citation type="submission" date="2016-07" db="EMBL/GenBank/DDBJ databases">
        <title>Multiple horizontal gene transfer events from other fungi enriched the ability of initially mycotrophic Trichoderma (Ascomycota) to feed on dead plant biomass.</title>
        <authorList>
            <consortium name="DOE Joint Genome Institute"/>
            <person name="Aerts A."/>
            <person name="Atanasova L."/>
            <person name="Chenthamara K."/>
            <person name="Zhang J."/>
            <person name="Grujic M."/>
            <person name="Henrissat B."/>
            <person name="Kuo A."/>
            <person name="Salamov A."/>
            <person name="Lipzen A."/>
            <person name="Labutti K."/>
            <person name="Barry K."/>
            <person name="Miao Y."/>
            <person name="Rahimi M.J."/>
            <person name="Shen Q."/>
            <person name="Grigoriev I.V."/>
            <person name="Kubicek C.P."/>
            <person name="Druzhinina I.S."/>
        </authorList>
    </citation>
    <scope>NUCLEOTIDE SEQUENCE [LARGE SCALE GENOMIC DNA]</scope>
    <source>
        <strain evidence="2 3">ATCC 18648</strain>
    </source>
</reference>
<dbReference type="EMBL" id="KZ679127">
    <property type="protein sequence ID" value="PTB80682.1"/>
    <property type="molecule type" value="Genomic_DNA"/>
</dbReference>
<keyword evidence="3" id="KW-1185">Reference proteome</keyword>
<sequence>MLFFSGFFRQPIRHEHRGSTPLKREKKRTDESIHQRERRRDTRRLDRGSRQKLQLTSHGRSRRGLARTVLCWMQCEDETETGGSMTTRSRGSLRRLAWLRVDGEDEERYRYLLDMLVICLNLEDTVLRGVRGKAIYSNIQERTLDWDDGTMADGDGGAARSMWRADRAEQDDGCWASGALISARPTAQAGKRILV</sequence>
<proteinExistence type="predicted"/>
<gene>
    <name evidence="2" type="ORF">M440DRAFT_1133101</name>
</gene>
<name>A0A2T4CGN3_TRILO</name>
<feature type="compositionally biased region" description="Basic and acidic residues" evidence="1">
    <location>
        <begin position="27"/>
        <end position="49"/>
    </location>
</feature>
<feature type="region of interest" description="Disordered" evidence="1">
    <location>
        <begin position="14"/>
        <end position="61"/>
    </location>
</feature>
<dbReference type="AlphaFoldDB" id="A0A2T4CGN3"/>
<evidence type="ECO:0000313" key="2">
    <source>
        <dbReference type="EMBL" id="PTB80682.1"/>
    </source>
</evidence>
<protein>
    <submittedName>
        <fullName evidence="2">Uncharacterized protein</fullName>
    </submittedName>
</protein>
<accession>A0A2T4CGN3</accession>
<evidence type="ECO:0000256" key="1">
    <source>
        <dbReference type="SAM" id="MobiDB-lite"/>
    </source>
</evidence>